<feature type="transmembrane region" description="Helical" evidence="1">
    <location>
        <begin position="273"/>
        <end position="297"/>
    </location>
</feature>
<gene>
    <name evidence="3" type="primary">Cnig_chr_III.g10627</name>
    <name evidence="3" type="ORF">B9Z55_010627</name>
</gene>
<dbReference type="Pfam" id="PF10321">
    <property type="entry name" value="7TM_GPCR_Srt"/>
    <property type="match status" value="1"/>
</dbReference>
<dbReference type="Proteomes" id="UP000230233">
    <property type="component" value="Chromosome III"/>
</dbReference>
<feature type="transmembrane region" description="Helical" evidence="1">
    <location>
        <begin position="143"/>
        <end position="164"/>
    </location>
</feature>
<dbReference type="InterPro" id="IPR019425">
    <property type="entry name" value="7TM_GPCR_serpentine_rcpt_Srt"/>
</dbReference>
<dbReference type="PANTHER" id="PTHR23021:SF28">
    <property type="entry name" value="SERPENTINE RECEPTOR, CLASS T-RELATED"/>
    <property type="match status" value="1"/>
</dbReference>
<feature type="transmembrane region" description="Helical" evidence="1">
    <location>
        <begin position="231"/>
        <end position="253"/>
    </location>
</feature>
<protein>
    <submittedName>
        <fullName evidence="3">Uncharacterized protein</fullName>
    </submittedName>
</protein>
<feature type="transmembrane region" description="Helical" evidence="1">
    <location>
        <begin position="185"/>
        <end position="211"/>
    </location>
</feature>
<feature type="chain" id="PRO_5013855417" evidence="2">
    <location>
        <begin position="19"/>
        <end position="366"/>
    </location>
</feature>
<keyword evidence="4" id="KW-1185">Reference proteome</keyword>
<keyword evidence="1" id="KW-0472">Membrane</keyword>
<sequence length="366" mass="41436">MKFGILLLCFLFIPPVSTTCYNLGSLQCWPEEVQEMVLMISGEDTYRYNCSGKSDEEWYKTGVKRVGWGIYYVTAGLFFQLIGWPVLYIFLTKFNMTHALKVYRVMVFIGLIEITEVWGNSIWPGIVAIFGEVYCTSPRITTIAGKITMVQWVLGSSSAVFLGLHRITDLSQKGECLVNTNLKTSFWLALLSVYSIYGSIFYDTILFNSQYMAPIFNPMTGQEGVVYSNNFLYFHNIIVSVLLISVYTLLCYIWKSRDMHASSLHVSKFQRSILYQSICISLTYAVPACSFATMFLFTTPAWFFHASDITYQLSGGLPFIMYISLNQKVQNEFLNLFGICPGKRNKTVAPTGNSAMNSYISGTAKV</sequence>
<reference evidence="4" key="1">
    <citation type="submission" date="2017-10" db="EMBL/GenBank/DDBJ databases">
        <title>Rapid genome shrinkage in a self-fertile nematode reveals novel sperm competition proteins.</title>
        <authorList>
            <person name="Yin D."/>
            <person name="Schwarz E.M."/>
            <person name="Thomas C.G."/>
            <person name="Felde R.L."/>
            <person name="Korf I.F."/>
            <person name="Cutter A.D."/>
            <person name="Schartner C.M."/>
            <person name="Ralston E.J."/>
            <person name="Meyer B.J."/>
            <person name="Haag E.S."/>
        </authorList>
    </citation>
    <scope>NUCLEOTIDE SEQUENCE [LARGE SCALE GENOMIC DNA]</scope>
    <source>
        <strain evidence="4">JU1422</strain>
    </source>
</reference>
<dbReference type="OrthoDB" id="5826707at2759"/>
<feature type="signal peptide" evidence="2">
    <location>
        <begin position="1"/>
        <end position="18"/>
    </location>
</feature>
<feature type="transmembrane region" description="Helical" evidence="1">
    <location>
        <begin position="309"/>
        <end position="325"/>
    </location>
</feature>
<accession>A0A2G5UGN2</accession>
<evidence type="ECO:0000313" key="4">
    <source>
        <dbReference type="Proteomes" id="UP000230233"/>
    </source>
</evidence>
<keyword evidence="1" id="KW-0812">Transmembrane</keyword>
<evidence type="ECO:0000256" key="1">
    <source>
        <dbReference type="SAM" id="Phobius"/>
    </source>
</evidence>
<proteinExistence type="predicted"/>
<dbReference type="EMBL" id="PDUG01000003">
    <property type="protein sequence ID" value="PIC38712.1"/>
    <property type="molecule type" value="Genomic_DNA"/>
</dbReference>
<name>A0A2G5UGN2_9PELO</name>
<keyword evidence="2" id="KW-0732">Signal</keyword>
<feature type="transmembrane region" description="Helical" evidence="1">
    <location>
        <begin position="102"/>
        <end position="123"/>
    </location>
</feature>
<dbReference type="STRING" id="1611254.A0A2G5UGN2"/>
<comment type="caution">
    <text evidence="3">The sequence shown here is derived from an EMBL/GenBank/DDBJ whole genome shotgun (WGS) entry which is preliminary data.</text>
</comment>
<evidence type="ECO:0000313" key="3">
    <source>
        <dbReference type="EMBL" id="PIC38712.1"/>
    </source>
</evidence>
<evidence type="ECO:0000256" key="2">
    <source>
        <dbReference type="SAM" id="SignalP"/>
    </source>
</evidence>
<dbReference type="AlphaFoldDB" id="A0A2G5UGN2"/>
<organism evidence="3 4">
    <name type="scientific">Caenorhabditis nigoni</name>
    <dbReference type="NCBI Taxonomy" id="1611254"/>
    <lineage>
        <taxon>Eukaryota</taxon>
        <taxon>Metazoa</taxon>
        <taxon>Ecdysozoa</taxon>
        <taxon>Nematoda</taxon>
        <taxon>Chromadorea</taxon>
        <taxon>Rhabditida</taxon>
        <taxon>Rhabditina</taxon>
        <taxon>Rhabditomorpha</taxon>
        <taxon>Rhabditoidea</taxon>
        <taxon>Rhabditidae</taxon>
        <taxon>Peloderinae</taxon>
        <taxon>Caenorhabditis</taxon>
    </lineage>
</organism>
<dbReference type="PANTHER" id="PTHR23021">
    <property type="entry name" value="SERPENTINE RECEPTOR, CLASS T"/>
    <property type="match status" value="1"/>
</dbReference>
<feature type="transmembrane region" description="Helical" evidence="1">
    <location>
        <begin position="69"/>
        <end position="90"/>
    </location>
</feature>
<keyword evidence="1" id="KW-1133">Transmembrane helix</keyword>